<dbReference type="GeneID" id="36101430"/>
<evidence type="ECO:0000256" key="8">
    <source>
        <dbReference type="PIRSR" id="PIRSR000102-3"/>
    </source>
</evidence>
<evidence type="ECO:0000313" key="16">
    <source>
        <dbReference type="Proteomes" id="UP000567099"/>
    </source>
</evidence>
<dbReference type="PRINTS" id="PR00086">
    <property type="entry name" value="LLDHDRGNASE"/>
</dbReference>
<evidence type="ECO:0000256" key="1">
    <source>
        <dbReference type="ARBA" id="ARBA00008104"/>
    </source>
</evidence>
<dbReference type="PANTHER" id="PTHR43128">
    <property type="entry name" value="L-2-HYDROXYCARBOXYLATE DEHYDROGENASE (NAD(P)(+))"/>
    <property type="match status" value="1"/>
</dbReference>
<feature type="active site" description="Proton acceptor" evidence="6">
    <location>
        <position position="178"/>
    </location>
</feature>
<gene>
    <name evidence="12" type="primary">mdh</name>
    <name evidence="13" type="ORF">HNP94_001168</name>
    <name evidence="14" type="ORF">HNP96_001135</name>
    <name evidence="12" type="ORF">MMJJ_03350</name>
</gene>
<feature type="binding site" evidence="7">
    <location>
        <position position="86"/>
    </location>
    <ligand>
        <name>substrate</name>
    </ligand>
</feature>
<feature type="binding site" evidence="8">
    <location>
        <begin position="121"/>
        <end position="123"/>
    </location>
    <ligand>
        <name>NAD(+)</name>
        <dbReference type="ChEBI" id="CHEBI:57540"/>
    </ligand>
</feature>
<keyword evidence="2" id="KW-0816">Tricarboxylic acid cycle</keyword>
<dbReference type="KEGG" id="mmad:MMJJ_03350"/>
<dbReference type="EMBL" id="JACHED010000002">
    <property type="protein sequence ID" value="MBB6497094.1"/>
    <property type="molecule type" value="Genomic_DNA"/>
</dbReference>
<dbReference type="EC" id="1.1.1.37" evidence="12"/>
<feature type="binding site" evidence="7">
    <location>
        <position position="92"/>
    </location>
    <ligand>
        <name>substrate</name>
    </ligand>
</feature>
<dbReference type="Pfam" id="PF00056">
    <property type="entry name" value="Ldh_1_N"/>
    <property type="match status" value="1"/>
</dbReference>
<dbReference type="GO" id="GO:0006089">
    <property type="term" value="P:lactate metabolic process"/>
    <property type="evidence" value="ECO:0007669"/>
    <property type="project" value="TreeGrafter"/>
</dbReference>
<dbReference type="Pfam" id="PF02866">
    <property type="entry name" value="Ldh_1_C"/>
    <property type="match status" value="1"/>
</dbReference>
<dbReference type="GO" id="GO:0030060">
    <property type="term" value="F:L-malate dehydrogenase (NAD+) activity"/>
    <property type="evidence" value="ECO:0007669"/>
    <property type="project" value="UniProtKB-EC"/>
</dbReference>
<dbReference type="InterPro" id="IPR036291">
    <property type="entry name" value="NAD(P)-bd_dom_sf"/>
</dbReference>
<dbReference type="SUPFAM" id="SSF56327">
    <property type="entry name" value="LDH C-terminal domain-like"/>
    <property type="match status" value="1"/>
</dbReference>
<feature type="domain" description="Lactate/malate dehydrogenase N-terminal" evidence="10">
    <location>
        <begin position="2"/>
        <end position="145"/>
    </location>
</feature>
<feature type="binding site" evidence="7">
    <location>
        <position position="123"/>
    </location>
    <ligand>
        <name>substrate</name>
    </ligand>
</feature>
<dbReference type="CDD" id="cd05294">
    <property type="entry name" value="LDH-like_MDH_nadp"/>
    <property type="match status" value="1"/>
</dbReference>
<evidence type="ECO:0000256" key="3">
    <source>
        <dbReference type="ARBA" id="ARBA00022857"/>
    </source>
</evidence>
<dbReference type="Proteomes" id="UP000567099">
    <property type="component" value="Unassembled WGS sequence"/>
</dbReference>
<evidence type="ECO:0000256" key="7">
    <source>
        <dbReference type="PIRSR" id="PIRSR000102-2"/>
    </source>
</evidence>
<dbReference type="GO" id="GO:0004459">
    <property type="term" value="F:L-lactate dehydrogenase (NAD+) activity"/>
    <property type="evidence" value="ECO:0007669"/>
    <property type="project" value="InterPro"/>
</dbReference>
<evidence type="ECO:0000256" key="4">
    <source>
        <dbReference type="ARBA" id="ARBA00023002"/>
    </source>
</evidence>
<feature type="binding site" evidence="8">
    <location>
        <position position="99"/>
    </location>
    <ligand>
        <name>NAD(+)</name>
        <dbReference type="ChEBI" id="CHEBI:57540"/>
    </ligand>
</feature>
<evidence type="ECO:0000313" key="15">
    <source>
        <dbReference type="Proteomes" id="UP000239462"/>
    </source>
</evidence>
<feature type="binding site" evidence="7">
    <location>
        <position position="154"/>
    </location>
    <ligand>
        <name>substrate</name>
    </ligand>
</feature>
<proteinExistence type="inferred from homology"/>
<dbReference type="SUPFAM" id="SSF51735">
    <property type="entry name" value="NAD(P)-binding Rossmann-fold domains"/>
    <property type="match status" value="1"/>
</dbReference>
<accession>A0A2L1C8P7</accession>
<evidence type="ECO:0000313" key="14">
    <source>
        <dbReference type="EMBL" id="MBB6497094.1"/>
    </source>
</evidence>
<evidence type="ECO:0000256" key="9">
    <source>
        <dbReference type="RuleBase" id="RU003369"/>
    </source>
</evidence>
<keyword evidence="4 9" id="KW-0560">Oxidoreductase</keyword>
<reference evidence="13 16" key="3">
    <citation type="submission" date="2020-07" db="EMBL/GenBank/DDBJ databases">
        <title>Genomic Encyclopedia of Type Strains, Phase IV (KMG-V): Genome sequencing to study the core and pangenomes of soil and plant-associated prokaryotes.</title>
        <authorList>
            <person name="Whitman W."/>
        </authorList>
    </citation>
    <scope>NUCLEOTIDE SEQUENCE [LARGE SCALE GENOMIC DNA]</scope>
    <source>
        <strain evidence="13 16">C13</strain>
        <strain evidence="14 17">D1</strain>
    </source>
</reference>
<evidence type="ECO:0000259" key="11">
    <source>
        <dbReference type="Pfam" id="PF02866"/>
    </source>
</evidence>
<dbReference type="InterPro" id="IPR001236">
    <property type="entry name" value="Lactate/malate_DH_N"/>
</dbReference>
<dbReference type="PROSITE" id="PS00064">
    <property type="entry name" value="L_LDH"/>
    <property type="match status" value="1"/>
</dbReference>
<comment type="similarity">
    <text evidence="1 9">Belongs to the LDH/MDH superfamily.</text>
</comment>
<dbReference type="EMBL" id="CP026606">
    <property type="protein sequence ID" value="AVB75752.1"/>
    <property type="molecule type" value="Genomic_DNA"/>
</dbReference>
<evidence type="ECO:0000313" key="17">
    <source>
        <dbReference type="Proteomes" id="UP000590564"/>
    </source>
</evidence>
<reference evidence="15" key="1">
    <citation type="journal article" date="2018" name="Genome Announc.">
        <title>Complete Genome Sequence of the Methanococcus maripaludis Type Strain JJ (DSM 2067), a Model for Selenoprotein Synthesis in Archaea.</title>
        <authorList>
            <person name="Poehlein A."/>
            <person name="Heym D."/>
            <person name="Quitzke V."/>
            <person name="Fersch J."/>
            <person name="Daniel R."/>
            <person name="Rother M."/>
        </authorList>
    </citation>
    <scope>NUCLEOTIDE SEQUENCE [LARGE SCALE GENOMIC DNA]</scope>
    <source>
        <strain evidence="15">DSM 2067</strain>
    </source>
</reference>
<keyword evidence="3" id="KW-0521">NADP</keyword>
<evidence type="ECO:0000259" key="10">
    <source>
        <dbReference type="Pfam" id="PF00056"/>
    </source>
</evidence>
<evidence type="ECO:0000256" key="2">
    <source>
        <dbReference type="ARBA" id="ARBA00022532"/>
    </source>
</evidence>
<dbReference type="RefSeq" id="WP_104837401.1">
    <property type="nucleotide sequence ID" value="NZ_CP026606.1"/>
</dbReference>
<dbReference type="Proteomes" id="UP000590564">
    <property type="component" value="Unassembled WGS sequence"/>
</dbReference>
<evidence type="ECO:0000313" key="13">
    <source>
        <dbReference type="EMBL" id="MBA2864168.1"/>
    </source>
</evidence>
<evidence type="ECO:0000256" key="6">
    <source>
        <dbReference type="PIRSR" id="PIRSR000102-1"/>
    </source>
</evidence>
<evidence type="ECO:0000313" key="12">
    <source>
        <dbReference type="EMBL" id="AVB75752.1"/>
    </source>
</evidence>
<reference evidence="12" key="2">
    <citation type="submission" date="2018-02" db="EMBL/GenBank/DDBJ databases">
        <title>Complete genome sequence of the Methanococcus maripaludis type strain JJ (DSM 2067), a model for selenoprotein synthesis in Archaea.</title>
        <authorList>
            <person name="Poehlein A."/>
            <person name="Heym D."/>
            <person name="Quitzke V."/>
            <person name="Fersch J."/>
            <person name="Daniel R."/>
            <person name="Rother M."/>
        </authorList>
    </citation>
    <scope>NUCLEOTIDE SEQUENCE [LARGE SCALE GENOMIC DNA]</scope>
    <source>
        <strain evidence="12">DSM 2067</strain>
    </source>
</reference>
<name>A0A2L1C8P7_METMI</name>
<dbReference type="Proteomes" id="UP000239462">
    <property type="component" value="Chromosome"/>
</dbReference>
<dbReference type="Gene3D" id="3.40.50.720">
    <property type="entry name" value="NAD(P)-binding Rossmann-like Domain"/>
    <property type="match status" value="1"/>
</dbReference>
<feature type="binding site" evidence="8">
    <location>
        <begin position="7"/>
        <end position="13"/>
    </location>
    <ligand>
        <name>NAD(+)</name>
        <dbReference type="ChEBI" id="CHEBI:57540"/>
    </ligand>
</feature>
<dbReference type="AlphaFoldDB" id="A0A2L1C8P7"/>
<dbReference type="InterPro" id="IPR022383">
    <property type="entry name" value="Lactate/malate_DH_C"/>
</dbReference>
<keyword evidence="5 8" id="KW-0520">NAD</keyword>
<dbReference type="InterPro" id="IPR018177">
    <property type="entry name" value="L-lactate_DH_AS"/>
</dbReference>
<dbReference type="InterPro" id="IPR001557">
    <property type="entry name" value="L-lactate/malate_DH"/>
</dbReference>
<feature type="domain" description="Lactate/malate dehydrogenase C-terminal" evidence="11">
    <location>
        <begin position="148"/>
        <end position="303"/>
    </location>
</feature>
<organism evidence="12 15">
    <name type="scientific">Methanococcus maripaludis</name>
    <name type="common">Methanococcus deltae</name>
    <dbReference type="NCBI Taxonomy" id="39152"/>
    <lineage>
        <taxon>Archaea</taxon>
        <taxon>Methanobacteriati</taxon>
        <taxon>Methanobacteriota</taxon>
        <taxon>Methanomada group</taxon>
        <taxon>Methanococci</taxon>
        <taxon>Methanococcales</taxon>
        <taxon>Methanococcaceae</taxon>
        <taxon>Methanococcus</taxon>
    </lineage>
</organism>
<protein>
    <submittedName>
        <fullName evidence="12">Malate dehydrogenase</fullName>
        <ecNumber evidence="12">1.1.1.37</ecNumber>
    </submittedName>
</protein>
<dbReference type="PIRSF" id="PIRSF000102">
    <property type="entry name" value="Lac_mal_DH"/>
    <property type="match status" value="1"/>
</dbReference>
<dbReference type="EMBL" id="JACDUO010000001">
    <property type="protein sequence ID" value="MBA2864168.1"/>
    <property type="molecule type" value="Genomic_DNA"/>
</dbReference>
<sequence>MDVSIIGASGKIGSVLSLLLAKESYIKNINLIARNSSINKLKGLKMDLYDAMAAAGQDTNIDICCDDDLSCTANSDITIITAGMARTGEMSRIDLMKGNAKIVKNYVKNIANFGDTKIFMISNPVDLMTYKALIESGYEKNQVFGLGTHLDSMRFKVAVAKHFEVHLDDVRTRIVGEHGDSMVPVISATAVGGIPIKRLPKYEDFPYEKILERIKGYGQEIITLKNGSEYGPASAIVNIVRCIAHDEKRLLTLSTYIEDEIEGIEGGCCIGVPVKVGKNGIEEVIHIKMEDNEIEGFKKSFELVKGYCRQIESI</sequence>
<evidence type="ECO:0000256" key="5">
    <source>
        <dbReference type="ARBA" id="ARBA00023027"/>
    </source>
</evidence>
<dbReference type="GO" id="GO:0006099">
    <property type="term" value="P:tricarboxylic acid cycle"/>
    <property type="evidence" value="ECO:0007669"/>
    <property type="project" value="UniProtKB-KW"/>
</dbReference>
<dbReference type="PANTHER" id="PTHR43128:SF16">
    <property type="entry name" value="L-LACTATE DEHYDROGENASE"/>
    <property type="match status" value="1"/>
</dbReference>
<dbReference type="NCBIfam" id="NF004863">
    <property type="entry name" value="PRK06223.1"/>
    <property type="match status" value="1"/>
</dbReference>
<dbReference type="InterPro" id="IPR015955">
    <property type="entry name" value="Lactate_DH/Glyco_Ohase_4_C"/>
</dbReference>
<dbReference type="Gene3D" id="3.90.110.10">
    <property type="entry name" value="Lactate dehydrogenase/glycoside hydrolase, family 4, C-terminal"/>
    <property type="match status" value="1"/>
</dbReference>